<dbReference type="EMBL" id="JABSTV010001252">
    <property type="protein sequence ID" value="KAH7946697.1"/>
    <property type="molecule type" value="Genomic_DNA"/>
</dbReference>
<dbReference type="VEuPathDB" id="VectorBase:RSAN_041049"/>
<comment type="caution">
    <text evidence="1">The sequence shown here is derived from an EMBL/GenBank/DDBJ whole genome shotgun (WGS) entry which is preliminary data.</text>
</comment>
<gene>
    <name evidence="1" type="ORF">HPB52_003456</name>
</gene>
<accession>A0A9D4STI3</accession>
<dbReference type="AlphaFoldDB" id="A0A9D4STI3"/>
<dbReference type="PANTHER" id="PTHR33198">
    <property type="entry name" value="ANK_REP_REGION DOMAIN-CONTAINING PROTEIN-RELATED"/>
    <property type="match status" value="1"/>
</dbReference>
<evidence type="ECO:0008006" key="3">
    <source>
        <dbReference type="Google" id="ProtNLM"/>
    </source>
</evidence>
<evidence type="ECO:0000313" key="2">
    <source>
        <dbReference type="Proteomes" id="UP000821837"/>
    </source>
</evidence>
<evidence type="ECO:0000313" key="1">
    <source>
        <dbReference type="EMBL" id="KAH7946697.1"/>
    </source>
</evidence>
<sequence length="275" mass="30170">MAARLSMQFGRVPWKRWLKLFNAYLVSVGGGDWSAERKAALLLTSLGAEGQRQYFNNEDVKQATAVSVPADATSTAPQPQVSTAARRTGASDEYTKLLNNLNLLFEDATNFIVERHQFCRRLQLPGEPFTQYVAELKLALTCEFVSTFDEGIRDQVVEEVSSPSLRERFLNAGRTFTLANAEEIGKALEAIQQANAAYDGAPVQRINESAVQNRTLDEQCVLQAASGFRAPVHEPDSFRRSYAAAGLRHGVCAAEEGSRGNKITVVDPFATVVVP</sequence>
<dbReference type="Proteomes" id="UP000821837">
    <property type="component" value="Chromosome 6"/>
</dbReference>
<name>A0A9D4STI3_RHISA</name>
<reference evidence="1" key="2">
    <citation type="submission" date="2021-09" db="EMBL/GenBank/DDBJ databases">
        <authorList>
            <person name="Jia N."/>
            <person name="Wang J."/>
            <person name="Shi W."/>
            <person name="Du L."/>
            <person name="Sun Y."/>
            <person name="Zhan W."/>
            <person name="Jiang J."/>
            <person name="Wang Q."/>
            <person name="Zhang B."/>
            <person name="Ji P."/>
            <person name="Sakyi L.B."/>
            <person name="Cui X."/>
            <person name="Yuan T."/>
            <person name="Jiang B."/>
            <person name="Yang W."/>
            <person name="Lam T.T.-Y."/>
            <person name="Chang Q."/>
            <person name="Ding S."/>
            <person name="Wang X."/>
            <person name="Zhu J."/>
            <person name="Ruan X."/>
            <person name="Zhao L."/>
            <person name="Wei J."/>
            <person name="Que T."/>
            <person name="Du C."/>
            <person name="Cheng J."/>
            <person name="Dai P."/>
            <person name="Han X."/>
            <person name="Huang E."/>
            <person name="Gao Y."/>
            <person name="Liu J."/>
            <person name="Shao H."/>
            <person name="Ye R."/>
            <person name="Li L."/>
            <person name="Wei W."/>
            <person name="Wang X."/>
            <person name="Wang C."/>
            <person name="Huo Q."/>
            <person name="Li W."/>
            <person name="Guo W."/>
            <person name="Chen H."/>
            <person name="Chen S."/>
            <person name="Zhou L."/>
            <person name="Zhou L."/>
            <person name="Ni X."/>
            <person name="Tian J."/>
            <person name="Zhou Y."/>
            <person name="Sheng Y."/>
            <person name="Liu T."/>
            <person name="Pan Y."/>
            <person name="Xia L."/>
            <person name="Li J."/>
            <person name="Zhao F."/>
            <person name="Cao W."/>
        </authorList>
    </citation>
    <scope>NUCLEOTIDE SEQUENCE</scope>
    <source>
        <strain evidence="1">Rsan-2018</strain>
        <tissue evidence="1">Larvae</tissue>
    </source>
</reference>
<dbReference type="PANTHER" id="PTHR33198:SF20">
    <property type="entry name" value="RETROTRANSPOSON GAG DOMAIN-CONTAINING PROTEIN"/>
    <property type="match status" value="1"/>
</dbReference>
<organism evidence="1 2">
    <name type="scientific">Rhipicephalus sanguineus</name>
    <name type="common">Brown dog tick</name>
    <name type="synonym">Ixodes sanguineus</name>
    <dbReference type="NCBI Taxonomy" id="34632"/>
    <lineage>
        <taxon>Eukaryota</taxon>
        <taxon>Metazoa</taxon>
        <taxon>Ecdysozoa</taxon>
        <taxon>Arthropoda</taxon>
        <taxon>Chelicerata</taxon>
        <taxon>Arachnida</taxon>
        <taxon>Acari</taxon>
        <taxon>Parasitiformes</taxon>
        <taxon>Ixodida</taxon>
        <taxon>Ixodoidea</taxon>
        <taxon>Ixodidae</taxon>
        <taxon>Rhipicephalinae</taxon>
        <taxon>Rhipicephalus</taxon>
        <taxon>Rhipicephalus</taxon>
    </lineage>
</organism>
<reference evidence="1" key="1">
    <citation type="journal article" date="2020" name="Cell">
        <title>Large-Scale Comparative Analyses of Tick Genomes Elucidate Their Genetic Diversity and Vector Capacities.</title>
        <authorList>
            <consortium name="Tick Genome and Microbiome Consortium (TIGMIC)"/>
            <person name="Jia N."/>
            <person name="Wang J."/>
            <person name="Shi W."/>
            <person name="Du L."/>
            <person name="Sun Y."/>
            <person name="Zhan W."/>
            <person name="Jiang J.F."/>
            <person name="Wang Q."/>
            <person name="Zhang B."/>
            <person name="Ji P."/>
            <person name="Bell-Sakyi L."/>
            <person name="Cui X.M."/>
            <person name="Yuan T.T."/>
            <person name="Jiang B.G."/>
            <person name="Yang W.F."/>
            <person name="Lam T.T."/>
            <person name="Chang Q.C."/>
            <person name="Ding S.J."/>
            <person name="Wang X.J."/>
            <person name="Zhu J.G."/>
            <person name="Ruan X.D."/>
            <person name="Zhao L."/>
            <person name="Wei J.T."/>
            <person name="Ye R.Z."/>
            <person name="Que T.C."/>
            <person name="Du C.H."/>
            <person name="Zhou Y.H."/>
            <person name="Cheng J.X."/>
            <person name="Dai P.F."/>
            <person name="Guo W.B."/>
            <person name="Han X.H."/>
            <person name="Huang E.J."/>
            <person name="Li L.F."/>
            <person name="Wei W."/>
            <person name="Gao Y.C."/>
            <person name="Liu J.Z."/>
            <person name="Shao H.Z."/>
            <person name="Wang X."/>
            <person name="Wang C.C."/>
            <person name="Yang T.C."/>
            <person name="Huo Q.B."/>
            <person name="Li W."/>
            <person name="Chen H.Y."/>
            <person name="Chen S.E."/>
            <person name="Zhou L.G."/>
            <person name="Ni X.B."/>
            <person name="Tian J.H."/>
            <person name="Sheng Y."/>
            <person name="Liu T."/>
            <person name="Pan Y.S."/>
            <person name="Xia L.Y."/>
            <person name="Li J."/>
            <person name="Zhao F."/>
            <person name="Cao W.C."/>
        </authorList>
    </citation>
    <scope>NUCLEOTIDE SEQUENCE</scope>
    <source>
        <strain evidence="1">Rsan-2018</strain>
    </source>
</reference>
<protein>
    <recommendedName>
        <fullName evidence="3">Retrotransposon gag domain-containing protein</fullName>
    </recommendedName>
</protein>
<keyword evidence="2" id="KW-1185">Reference proteome</keyword>
<proteinExistence type="predicted"/>